<dbReference type="Gene3D" id="3.30.1860.10">
    <property type="entry name" value="uncharacterized conserved protein from methanopyrus kandleri domain like"/>
    <property type="match status" value="1"/>
</dbReference>
<organism evidence="1 2">
    <name type="scientific">Methanorbis furvi</name>
    <dbReference type="NCBI Taxonomy" id="3028299"/>
    <lineage>
        <taxon>Archaea</taxon>
        <taxon>Methanobacteriati</taxon>
        <taxon>Methanobacteriota</taxon>
        <taxon>Stenosarchaea group</taxon>
        <taxon>Methanomicrobia</taxon>
        <taxon>Methanomicrobiales</taxon>
        <taxon>Methanocorpusculaceae</taxon>
        <taxon>Methanorbis</taxon>
    </lineage>
</organism>
<evidence type="ECO:0000313" key="2">
    <source>
        <dbReference type="Proteomes" id="UP001273136"/>
    </source>
</evidence>
<accession>A0AAE4MDF7</accession>
<proteinExistence type="predicted"/>
<dbReference type="AlphaFoldDB" id="A0AAE4MDF7"/>
<comment type="caution">
    <text evidence="1">The sequence shown here is derived from an EMBL/GenBank/DDBJ whole genome shotgun (WGS) entry which is preliminary data.</text>
</comment>
<reference evidence="1" key="1">
    <citation type="submission" date="2023-06" db="EMBL/GenBank/DDBJ databases">
        <title>Genome sequence of Methancorpusculaceae sp. Ag1.</title>
        <authorList>
            <person name="Protasov E."/>
            <person name="Platt K."/>
            <person name="Poehlein A."/>
            <person name="Daniel R."/>
            <person name="Brune A."/>
        </authorList>
    </citation>
    <scope>NUCLEOTIDE SEQUENCE</scope>
    <source>
        <strain evidence="1">Ag1</strain>
    </source>
</reference>
<dbReference type="RefSeq" id="WP_338094086.1">
    <property type="nucleotide sequence ID" value="NZ_JAWDKA010000004.1"/>
</dbReference>
<dbReference type="Pfam" id="PF04242">
    <property type="entry name" value="DUF424"/>
    <property type="match status" value="1"/>
</dbReference>
<keyword evidence="2" id="KW-1185">Reference proteome</keyword>
<sequence>MYLKIHNIPGQGEVVAVCDRELLNTTLTCPACDIIVDPGFYGSVLAEEAAVLAALTSAANANLIGKRVCELAIAAGLIDKQCCIMIGDIPHAQIYGL</sequence>
<dbReference type="InterPro" id="IPR007355">
    <property type="entry name" value="DUF424"/>
</dbReference>
<evidence type="ECO:0008006" key="3">
    <source>
        <dbReference type="Google" id="ProtNLM"/>
    </source>
</evidence>
<evidence type="ECO:0000313" key="1">
    <source>
        <dbReference type="EMBL" id="MDV0441683.1"/>
    </source>
</evidence>
<gene>
    <name evidence="1" type="ORF">McpAg1_08910</name>
</gene>
<dbReference type="EMBL" id="JAWDKA010000004">
    <property type="protein sequence ID" value="MDV0441683.1"/>
    <property type="molecule type" value="Genomic_DNA"/>
</dbReference>
<name>A0AAE4MDF7_9EURY</name>
<protein>
    <recommendedName>
        <fullName evidence="3">DUF424 domain-containing protein</fullName>
    </recommendedName>
</protein>
<dbReference type="Proteomes" id="UP001273136">
    <property type="component" value="Unassembled WGS sequence"/>
</dbReference>